<dbReference type="EMBL" id="QRGP01000002">
    <property type="protein sequence ID" value="RDV02712.1"/>
    <property type="molecule type" value="Genomic_DNA"/>
</dbReference>
<evidence type="ECO:0000259" key="1">
    <source>
        <dbReference type="Pfam" id="PF13480"/>
    </source>
</evidence>
<reference evidence="3" key="1">
    <citation type="submission" date="2018-08" db="EMBL/GenBank/DDBJ databases">
        <authorList>
            <person name="Kim S.-J."/>
            <person name="Jung G.-Y."/>
        </authorList>
    </citation>
    <scope>NUCLEOTIDE SEQUENCE [LARGE SCALE GENOMIC DNA]</scope>
    <source>
        <strain evidence="3">GY_G</strain>
    </source>
</reference>
<dbReference type="InterPro" id="IPR016181">
    <property type="entry name" value="Acyl_CoA_acyltransferase"/>
</dbReference>
<dbReference type="Gene3D" id="3.40.630.30">
    <property type="match status" value="1"/>
</dbReference>
<accession>A0A371B5C9</accession>
<sequence length="341" mass="38847">MAVKCEYHDNFLTAQAAAAGALDREAQPCLFDRLDWLECLHRMALRDKTPALLQAKGGDAQGWMPLMQAESGHLVALANWYNFTWRPIFAGTDSEVERLALLRGLAKLAQKHARRITLSPVPDEDGSTSEIEAAFAATGWSVFRGICDQNHILEVKGRSFDAYWEGRPSRLKNTVKRKGKTGAVTIRIDNEYDPESWRDYERVYARSWKPEEGSPEFLRQIAERESEAGALRLGLAYIEGKPVAAQFWTVENGTALIHKLAHDERHMQASPGTLLSAALFQHVIDVDRVNLIDFGTGNDAYKAEWMDDVRERYRLEMFWPNHPANWPYIAIRKWRAYRASN</sequence>
<keyword evidence="3" id="KW-1185">Reference proteome</keyword>
<keyword evidence="2" id="KW-0808">Transferase</keyword>
<protein>
    <submittedName>
        <fullName evidence="2">GNAT family N-acetyltransferase</fullName>
    </submittedName>
</protein>
<gene>
    <name evidence="2" type="ORF">DXH95_12230</name>
</gene>
<dbReference type="GO" id="GO:0016740">
    <property type="term" value="F:transferase activity"/>
    <property type="evidence" value="ECO:0007669"/>
    <property type="project" value="UniProtKB-KW"/>
</dbReference>
<dbReference type="OrthoDB" id="8334427at2"/>
<dbReference type="Pfam" id="PF13480">
    <property type="entry name" value="Acetyltransf_6"/>
    <property type="match status" value="1"/>
</dbReference>
<dbReference type="SUPFAM" id="SSF55729">
    <property type="entry name" value="Acyl-CoA N-acyltransferases (Nat)"/>
    <property type="match status" value="1"/>
</dbReference>
<feature type="domain" description="BioF2-like acetyltransferase" evidence="1">
    <location>
        <begin position="171"/>
        <end position="302"/>
    </location>
</feature>
<dbReference type="Proteomes" id="UP000263833">
    <property type="component" value="Unassembled WGS sequence"/>
</dbReference>
<dbReference type="AlphaFoldDB" id="A0A371B5C9"/>
<dbReference type="InterPro" id="IPR038740">
    <property type="entry name" value="BioF2-like_GNAT_dom"/>
</dbReference>
<organism evidence="2 3">
    <name type="scientific">Sphingorhabdus pulchriflava</name>
    <dbReference type="NCBI Taxonomy" id="2292257"/>
    <lineage>
        <taxon>Bacteria</taxon>
        <taxon>Pseudomonadati</taxon>
        <taxon>Pseudomonadota</taxon>
        <taxon>Alphaproteobacteria</taxon>
        <taxon>Sphingomonadales</taxon>
        <taxon>Sphingomonadaceae</taxon>
        <taxon>Sphingorhabdus</taxon>
    </lineage>
</organism>
<evidence type="ECO:0000313" key="2">
    <source>
        <dbReference type="EMBL" id="RDV02712.1"/>
    </source>
</evidence>
<comment type="caution">
    <text evidence="2">The sequence shown here is derived from an EMBL/GenBank/DDBJ whole genome shotgun (WGS) entry which is preliminary data.</text>
</comment>
<proteinExistence type="predicted"/>
<name>A0A371B5C9_9SPHN</name>
<evidence type="ECO:0000313" key="3">
    <source>
        <dbReference type="Proteomes" id="UP000263833"/>
    </source>
</evidence>
<dbReference type="RefSeq" id="WP_115549813.1">
    <property type="nucleotide sequence ID" value="NZ_QRGP01000002.1"/>
</dbReference>